<dbReference type="AlphaFoldDB" id="A0A1H4D571"/>
<keyword evidence="2" id="KW-0808">Transferase</keyword>
<organism evidence="2 3">
    <name type="scientific">Bowdeniella nasicola</name>
    <dbReference type="NCBI Taxonomy" id="208480"/>
    <lineage>
        <taxon>Bacteria</taxon>
        <taxon>Bacillati</taxon>
        <taxon>Actinomycetota</taxon>
        <taxon>Actinomycetes</taxon>
        <taxon>Actinomycetales</taxon>
        <taxon>Actinomycetaceae</taxon>
        <taxon>Bowdeniella</taxon>
    </lineage>
</organism>
<dbReference type="Gene3D" id="3.40.630.30">
    <property type="match status" value="1"/>
</dbReference>
<name>A0A1H4D571_9ACTO</name>
<protein>
    <submittedName>
        <fullName evidence="2">Protein N-acetyltransferase, RimJ/RimL family</fullName>
    </submittedName>
</protein>
<evidence type="ECO:0000313" key="3">
    <source>
        <dbReference type="Proteomes" id="UP000199288"/>
    </source>
</evidence>
<dbReference type="Proteomes" id="UP000199288">
    <property type="component" value="Unassembled WGS sequence"/>
</dbReference>
<gene>
    <name evidence="2" type="ORF">SAMN02910418_02139</name>
</gene>
<dbReference type="SUPFAM" id="SSF55729">
    <property type="entry name" value="Acyl-CoA N-acyltransferases (Nat)"/>
    <property type="match status" value="1"/>
</dbReference>
<evidence type="ECO:0000313" key="2">
    <source>
        <dbReference type="EMBL" id="SEA67640.1"/>
    </source>
</evidence>
<dbReference type="PANTHER" id="PTHR43610:SF1">
    <property type="entry name" value="N-ACETYLTRANSFERASE DOMAIN-CONTAINING PROTEIN"/>
    <property type="match status" value="1"/>
</dbReference>
<accession>A0A1H4D571</accession>
<sequence>MREPYTDAMTEFAATPPLTGQRVRLRGLHESDEAALARAAEGVTGLWYAPVPQPSDMAAEIARRLELKVQGLMAPYVIEDEKSVVGMTTFMNIDAANRRVESGHTWIAREAQGSHVNPETKLLLLTRAFEELDCIAVEFRAHFHNFRSRRAIEKLGAKRDGVLRSHRIVSGVLRDTAVYSITAAEWPTVKLGLTERLAAL</sequence>
<reference evidence="3" key="1">
    <citation type="submission" date="2016-10" db="EMBL/GenBank/DDBJ databases">
        <authorList>
            <person name="Varghese N."/>
            <person name="Submissions S."/>
        </authorList>
    </citation>
    <scope>NUCLEOTIDE SEQUENCE [LARGE SCALE GENOMIC DNA]</scope>
    <source>
        <strain evidence="3">KPR-1</strain>
    </source>
</reference>
<feature type="domain" description="N-acetyltransferase" evidence="1">
    <location>
        <begin position="23"/>
        <end position="185"/>
    </location>
</feature>
<dbReference type="Pfam" id="PF13302">
    <property type="entry name" value="Acetyltransf_3"/>
    <property type="match status" value="1"/>
</dbReference>
<dbReference type="EMBL" id="FNQV01000015">
    <property type="protein sequence ID" value="SEA67640.1"/>
    <property type="molecule type" value="Genomic_DNA"/>
</dbReference>
<proteinExistence type="predicted"/>
<dbReference type="InterPro" id="IPR016181">
    <property type="entry name" value="Acyl_CoA_acyltransferase"/>
</dbReference>
<dbReference type="GO" id="GO:0016747">
    <property type="term" value="F:acyltransferase activity, transferring groups other than amino-acyl groups"/>
    <property type="evidence" value="ECO:0007669"/>
    <property type="project" value="InterPro"/>
</dbReference>
<keyword evidence="3" id="KW-1185">Reference proteome</keyword>
<dbReference type="PROSITE" id="PS51186">
    <property type="entry name" value="GNAT"/>
    <property type="match status" value="1"/>
</dbReference>
<dbReference type="InterPro" id="IPR000182">
    <property type="entry name" value="GNAT_dom"/>
</dbReference>
<evidence type="ECO:0000259" key="1">
    <source>
        <dbReference type="PROSITE" id="PS51186"/>
    </source>
</evidence>
<dbReference type="PANTHER" id="PTHR43610">
    <property type="entry name" value="BLL6696 PROTEIN"/>
    <property type="match status" value="1"/>
</dbReference>